<proteinExistence type="predicted"/>
<evidence type="ECO:0000313" key="2">
    <source>
        <dbReference type="Proteomes" id="UP000237105"/>
    </source>
</evidence>
<dbReference type="AlphaFoldDB" id="A0A2P5A745"/>
<dbReference type="Proteomes" id="UP000237105">
    <property type="component" value="Unassembled WGS sequence"/>
</dbReference>
<accession>A0A2P5A745</accession>
<name>A0A2P5A745_PARAD</name>
<organism evidence="1 2">
    <name type="scientific">Parasponia andersonii</name>
    <name type="common">Sponia andersonii</name>
    <dbReference type="NCBI Taxonomy" id="3476"/>
    <lineage>
        <taxon>Eukaryota</taxon>
        <taxon>Viridiplantae</taxon>
        <taxon>Streptophyta</taxon>
        <taxon>Embryophyta</taxon>
        <taxon>Tracheophyta</taxon>
        <taxon>Spermatophyta</taxon>
        <taxon>Magnoliopsida</taxon>
        <taxon>eudicotyledons</taxon>
        <taxon>Gunneridae</taxon>
        <taxon>Pentapetalae</taxon>
        <taxon>rosids</taxon>
        <taxon>fabids</taxon>
        <taxon>Rosales</taxon>
        <taxon>Cannabaceae</taxon>
        <taxon>Parasponia</taxon>
    </lineage>
</organism>
<comment type="caution">
    <text evidence="1">The sequence shown here is derived from an EMBL/GenBank/DDBJ whole genome shotgun (WGS) entry which is preliminary data.</text>
</comment>
<protein>
    <submittedName>
        <fullName evidence="1">Uncharacterized protein</fullName>
    </submittedName>
</protein>
<reference evidence="2" key="1">
    <citation type="submission" date="2016-06" db="EMBL/GenBank/DDBJ databases">
        <title>Parallel loss of symbiosis genes in relatives of nitrogen-fixing non-legume Parasponia.</title>
        <authorList>
            <person name="Van Velzen R."/>
            <person name="Holmer R."/>
            <person name="Bu F."/>
            <person name="Rutten L."/>
            <person name="Van Zeijl A."/>
            <person name="Liu W."/>
            <person name="Santuari L."/>
            <person name="Cao Q."/>
            <person name="Sharma T."/>
            <person name="Shen D."/>
            <person name="Roswanjaya Y."/>
            <person name="Wardhani T."/>
            <person name="Kalhor M.S."/>
            <person name="Jansen J."/>
            <person name="Van den Hoogen J."/>
            <person name="Gungor B."/>
            <person name="Hartog M."/>
            <person name="Hontelez J."/>
            <person name="Verver J."/>
            <person name="Yang W.-C."/>
            <person name="Schijlen E."/>
            <person name="Repin R."/>
            <person name="Schilthuizen M."/>
            <person name="Schranz E."/>
            <person name="Heidstra R."/>
            <person name="Miyata K."/>
            <person name="Fedorova E."/>
            <person name="Kohlen W."/>
            <person name="Bisseling T."/>
            <person name="Smit S."/>
            <person name="Geurts R."/>
        </authorList>
    </citation>
    <scope>NUCLEOTIDE SEQUENCE [LARGE SCALE GENOMIC DNA]</scope>
    <source>
        <strain evidence="2">cv. WU1-14</strain>
    </source>
</reference>
<sequence length="93" mass="10302">IDPALTLPLRITPCRNPYCPHIRGADPDHTLPRHSCLATSSLRVMPPDAQMPRRSLVCVSGPTLCLAKSGTALHHFTPLNAQIQHDLMPRRYS</sequence>
<evidence type="ECO:0000313" key="1">
    <source>
        <dbReference type="EMBL" id="PON32372.1"/>
    </source>
</evidence>
<keyword evidence="2" id="KW-1185">Reference proteome</keyword>
<gene>
    <name evidence="1" type="ORF">PanWU01x14_361830</name>
</gene>
<feature type="non-terminal residue" evidence="1">
    <location>
        <position position="1"/>
    </location>
</feature>
<dbReference type="EMBL" id="JXTB01000824">
    <property type="protein sequence ID" value="PON32372.1"/>
    <property type="molecule type" value="Genomic_DNA"/>
</dbReference>